<proteinExistence type="predicted"/>
<dbReference type="EMBL" id="JAAVJL010000001">
    <property type="protein sequence ID" value="NMF59395.1"/>
    <property type="molecule type" value="Genomic_DNA"/>
</dbReference>
<dbReference type="Proteomes" id="UP000738376">
    <property type="component" value="Unassembled WGS sequence"/>
</dbReference>
<evidence type="ECO:0000313" key="1">
    <source>
        <dbReference type="EMBL" id="NMF59395.1"/>
    </source>
</evidence>
<comment type="caution">
    <text evidence="1">The sequence shown here is derived from an EMBL/GenBank/DDBJ whole genome shotgun (WGS) entry which is preliminary data.</text>
</comment>
<keyword evidence="2" id="KW-1185">Reference proteome</keyword>
<name>A0ABX1LV59_9CYAN</name>
<gene>
    <name evidence="1" type="ORF">HC246_15560</name>
</gene>
<evidence type="ECO:0000313" key="2">
    <source>
        <dbReference type="Proteomes" id="UP000738376"/>
    </source>
</evidence>
<sequence>MSWSKSKDFSKKWYRIRECQNGDKEILEADRQWSIEKGLGDDWDTKFNHYFKKSDHWYIQREIKYEYLFVNPEERIPYGYKIEQLDSEEQLDKLFAELKSIEEWALYIEERILDCIMAIDYAESGVIKHQAKIQSYLNKSDENHEQDIREHEEWISKETQKIHKLKIEKENWIDKLLKEEGIEW</sequence>
<protein>
    <submittedName>
        <fullName evidence="1">Uncharacterized protein</fullName>
    </submittedName>
</protein>
<dbReference type="RefSeq" id="WP_169364180.1">
    <property type="nucleotide sequence ID" value="NZ_JAAVJL010000001.1"/>
</dbReference>
<accession>A0ABX1LV59</accession>
<reference evidence="1 2" key="1">
    <citation type="submission" date="2020-03" db="EMBL/GenBank/DDBJ databases">
        <title>Draft Genome Sequence of 2-Methylisoborneol Producing Pseudanabaena yagii Strain GIHE-NHR1 Isolated from North Han River in South Korea.</title>
        <authorList>
            <person name="Jeong J."/>
        </authorList>
    </citation>
    <scope>NUCLEOTIDE SEQUENCE [LARGE SCALE GENOMIC DNA]</scope>
    <source>
        <strain evidence="1 2">GIHE-NHR1</strain>
    </source>
</reference>
<organism evidence="1 2">
    <name type="scientific">Pseudanabaena yagii GIHE-NHR1</name>
    <dbReference type="NCBI Taxonomy" id="2722753"/>
    <lineage>
        <taxon>Bacteria</taxon>
        <taxon>Bacillati</taxon>
        <taxon>Cyanobacteriota</taxon>
        <taxon>Cyanophyceae</taxon>
        <taxon>Pseudanabaenales</taxon>
        <taxon>Pseudanabaenaceae</taxon>
        <taxon>Pseudanabaena</taxon>
        <taxon>Pseudanabaena yagii</taxon>
    </lineage>
</organism>